<dbReference type="Proteomes" id="UP000070531">
    <property type="component" value="Unassembled WGS sequence"/>
</dbReference>
<reference evidence="8 9" key="1">
    <citation type="submission" date="2016-01" db="EMBL/GenBank/DDBJ databases">
        <authorList>
            <person name="Oliw E.H."/>
        </authorList>
    </citation>
    <scope>NUCLEOTIDE SEQUENCE [LARGE SCALE GENOMIC DNA]</scope>
    <source>
        <strain evidence="8 9">DNF00307</strain>
    </source>
</reference>
<dbReference type="PATRIC" id="fig|419005.5.peg.599"/>
<evidence type="ECO:0000256" key="4">
    <source>
        <dbReference type="ARBA" id="ARBA00022737"/>
    </source>
</evidence>
<evidence type="ECO:0000313" key="9">
    <source>
        <dbReference type="Proteomes" id="UP000070531"/>
    </source>
</evidence>
<dbReference type="CDD" id="cd15482">
    <property type="entry name" value="Sialidase_non-viral"/>
    <property type="match status" value="1"/>
</dbReference>
<dbReference type="GO" id="GO:0006689">
    <property type="term" value="P:ganglioside catabolic process"/>
    <property type="evidence" value="ECO:0007669"/>
    <property type="project" value="TreeGrafter"/>
</dbReference>
<dbReference type="InterPro" id="IPR008377">
    <property type="entry name" value="Sialidase_trypan"/>
</dbReference>
<comment type="catalytic activity">
    <reaction evidence="1">
        <text>Hydrolysis of alpha-(2-&gt;3)-, alpha-(2-&gt;6)-, alpha-(2-&gt;8)- glycosidic linkages of terminal sialic acid residues in oligosaccharides, glycoproteins, glycolipids, colominic acid and synthetic substrates.</text>
        <dbReference type="EC" id="3.2.1.18"/>
    </reaction>
</comment>
<feature type="domain" description="Sialidase" evidence="6">
    <location>
        <begin position="219"/>
        <end position="511"/>
    </location>
</feature>
<dbReference type="GO" id="GO:0009313">
    <property type="term" value="P:oligosaccharide catabolic process"/>
    <property type="evidence" value="ECO:0007669"/>
    <property type="project" value="TreeGrafter"/>
</dbReference>
<dbReference type="InterPro" id="IPR036278">
    <property type="entry name" value="Sialidase_sf"/>
</dbReference>
<dbReference type="Pfam" id="PF13859">
    <property type="entry name" value="BNR_3"/>
    <property type="match status" value="1"/>
</dbReference>
<dbReference type="PANTHER" id="PTHR10628">
    <property type="entry name" value="SIALIDASE"/>
    <property type="match status" value="1"/>
</dbReference>
<evidence type="ECO:0000313" key="8">
    <source>
        <dbReference type="EMBL" id="KXB79601.1"/>
    </source>
</evidence>
<keyword evidence="5" id="KW-0732">Signal</keyword>
<dbReference type="STRING" id="419005.HMPREF1860_00599"/>
<dbReference type="Gene3D" id="2.60.40.1290">
    <property type="match status" value="1"/>
</dbReference>
<dbReference type="InterPro" id="IPR026856">
    <property type="entry name" value="Sialidase_fam"/>
</dbReference>
<comment type="similarity">
    <text evidence="2">Belongs to the glycosyl hydrolase 33 family.</text>
</comment>
<proteinExistence type="inferred from homology"/>
<evidence type="ECO:0000259" key="6">
    <source>
        <dbReference type="Pfam" id="PF13859"/>
    </source>
</evidence>
<dbReference type="SUPFAM" id="SSF50939">
    <property type="entry name" value="Sialidases"/>
    <property type="match status" value="1"/>
</dbReference>
<gene>
    <name evidence="8" type="ORF">HMPREF1860_00599</name>
</gene>
<dbReference type="EMBL" id="LSDL01000025">
    <property type="protein sequence ID" value="KXB79601.1"/>
    <property type="molecule type" value="Genomic_DNA"/>
</dbReference>
<name>A0A134BI47_9BACT</name>
<dbReference type="EC" id="3.2.1.18" evidence="3"/>
<feature type="chain" id="PRO_5007462568" description="exo-alpha-sialidase" evidence="5">
    <location>
        <begin position="37"/>
        <end position="561"/>
    </location>
</feature>
<evidence type="ECO:0000256" key="5">
    <source>
        <dbReference type="SAM" id="SignalP"/>
    </source>
</evidence>
<accession>A0A134BI47</accession>
<comment type="caution">
    <text evidence="8">The sequence shown here is derived from an EMBL/GenBank/DDBJ whole genome shotgun (WGS) entry which is preliminary data.</text>
</comment>
<dbReference type="GO" id="GO:0004308">
    <property type="term" value="F:exo-alpha-sialidase activity"/>
    <property type="evidence" value="ECO:0007669"/>
    <property type="project" value="UniProtKB-EC"/>
</dbReference>
<dbReference type="GO" id="GO:0016020">
    <property type="term" value="C:membrane"/>
    <property type="evidence" value="ECO:0007669"/>
    <property type="project" value="TreeGrafter"/>
</dbReference>
<evidence type="ECO:0000256" key="3">
    <source>
        <dbReference type="ARBA" id="ARBA00012733"/>
    </source>
</evidence>
<dbReference type="Pfam" id="PF14873">
    <property type="entry name" value="BNR_assoc_N"/>
    <property type="match status" value="1"/>
</dbReference>
<keyword evidence="4" id="KW-0677">Repeat</keyword>
<feature type="domain" description="Sialidase N-terminal" evidence="7">
    <location>
        <begin position="38"/>
        <end position="185"/>
    </location>
</feature>
<evidence type="ECO:0000259" key="7">
    <source>
        <dbReference type="Pfam" id="PF14873"/>
    </source>
</evidence>
<sequence length="561" mass="62970">MKKNIKIINMKNIFRQIPLRFRMLVTFSCIMFTAYAQDTLWVQQQIVPILIERQDNVLMYLRIDAKNSKELDNITIDLPISESLRHIKAIKLYYGGTEARQDVSKKRFAPACYITNFTPNRTLFALPSYSVKRDEVAPKNNLVTLKAKQKLFPGVNFFWISIEMKPSSTLNEKIKVGLKEAVIDNSMAILAGDTKANKCYKTAIGVRHAGDDGVAAYRIPGLVTSNRGTLLATYDVRHNNSIDLQEYIEVGLSRSTDKGVSWEPMRIPMSFGENGGLPKAQNGVGDPAILVDEHRGTIWIIGTWTHGMGNQRAWFSSQPGMDKDHTAQLMIVKSEDDGKTWSEPINITKEVKESSSFFLLEGPGRGITMHNGTLVFPMQFIDKNRMPHAGIIYSKDHGKTWKASNPAKENTTEAQVVELKQGELMLNMRDNRGGSRAIMTTNDMGETWQEHSSSRSALIEPICMASLIKVRAKDNCLGKDILLFSNPNSTKSRNNITIKASLDNGLTWKEANQMLLDEGTSWGYTCLTMVDKETVGILYESSAAQITFETIKLNDLVKEIK</sequence>
<dbReference type="Gene3D" id="2.120.10.10">
    <property type="match status" value="1"/>
</dbReference>
<dbReference type="GO" id="GO:0005737">
    <property type="term" value="C:cytoplasm"/>
    <property type="evidence" value="ECO:0007669"/>
    <property type="project" value="TreeGrafter"/>
</dbReference>
<feature type="signal peptide" evidence="5">
    <location>
        <begin position="1"/>
        <end position="36"/>
    </location>
</feature>
<dbReference type="PRINTS" id="PR01803">
    <property type="entry name" value="TCSIALIDASE"/>
</dbReference>
<dbReference type="InterPro" id="IPR011040">
    <property type="entry name" value="Sialidase"/>
</dbReference>
<dbReference type="InterPro" id="IPR029456">
    <property type="entry name" value="Sialidase_N"/>
</dbReference>
<evidence type="ECO:0000256" key="1">
    <source>
        <dbReference type="ARBA" id="ARBA00000427"/>
    </source>
</evidence>
<dbReference type="AlphaFoldDB" id="A0A134BI47"/>
<evidence type="ECO:0000256" key="2">
    <source>
        <dbReference type="ARBA" id="ARBA00009348"/>
    </source>
</evidence>
<protein>
    <recommendedName>
        <fullName evidence="3">exo-alpha-sialidase</fullName>
        <ecNumber evidence="3">3.2.1.18</ecNumber>
    </recommendedName>
</protein>
<organism evidence="8">
    <name type="scientific">Prevotella amnii</name>
    <dbReference type="NCBI Taxonomy" id="419005"/>
    <lineage>
        <taxon>Bacteria</taxon>
        <taxon>Pseudomonadati</taxon>
        <taxon>Bacteroidota</taxon>
        <taxon>Bacteroidia</taxon>
        <taxon>Bacteroidales</taxon>
        <taxon>Prevotellaceae</taxon>
        <taxon>Prevotella</taxon>
    </lineage>
</organism>
<dbReference type="PANTHER" id="PTHR10628:SF30">
    <property type="entry name" value="EXO-ALPHA-SIALIDASE"/>
    <property type="match status" value="1"/>
</dbReference>